<feature type="compositionally biased region" description="Polar residues" evidence="1">
    <location>
        <begin position="385"/>
        <end position="410"/>
    </location>
</feature>
<accession>A0A550C6J0</accession>
<feature type="region of interest" description="Disordered" evidence="1">
    <location>
        <begin position="335"/>
        <end position="545"/>
    </location>
</feature>
<evidence type="ECO:0000259" key="2">
    <source>
        <dbReference type="Pfam" id="PF08639"/>
    </source>
</evidence>
<dbReference type="OrthoDB" id="3003917at2759"/>
<proteinExistence type="predicted"/>
<keyword evidence="4" id="KW-1185">Reference proteome</keyword>
<protein>
    <recommendedName>
        <fullName evidence="2">DNA replication regulator Sld3 C-terminal domain-containing protein</fullName>
    </recommendedName>
</protein>
<feature type="compositionally biased region" description="Basic and acidic residues" evidence="1">
    <location>
        <begin position="185"/>
        <end position="196"/>
    </location>
</feature>
<sequence>MAAAVSALAYELPAEENVKWTVSQEKQILKDVPWIEQPPTQPDQAGPSSGTSDAEAFLARTYLQYLWLPESIMPLTGLVHALRRISHTSSNDCTDTTTPHPLHALLDPLLLTARSASHKYHTELTAILAAGGGEGEAEEAMMWFAFEHEKHGDAPDRPIDDDDPSAMDADPAATEDAEAQWQSRWLDRMERRERHAAPTRHAHPPPTTTTTTQTSTPAQPPSPRKRRRKDPEPAPLAPEVYLEAFMDKLSMWQLVRGLDPRLRAKPSPAPGRSTAADDERDWMQVFCEDVVEVLFKQDLPDLCALLRSKVFPHSPFSDTESEDEDEGRMMADEGRLGADKGLFGADRAHSKARRDGSEIAYRDRSETYRDRSRSRASSIGDWDPDTSSGNDWDPRSSSGGDWDPRSSSGNDDWDDDVETLRAPSAGIAGRAPSAGIAGRAPSASIPGRASTKRPSAAPLQPPSRAASLARSNSVAARSSAGRASSSQPRAPINARTSSSTSSRTSSARNSASNSASARQLARSRSLSLSLAQEQAERAAGTNVKRKRVISREISMSRVLRPGKSVEPDGAVGGRSLTPGAAGNRGLTPGVAGSRGLTPVSEEVRKEKEKEEREKGKGALGTVLVGDTPVKKATKVFL</sequence>
<name>A0A550C6J0_9AGAR</name>
<evidence type="ECO:0000256" key="1">
    <source>
        <dbReference type="SAM" id="MobiDB-lite"/>
    </source>
</evidence>
<evidence type="ECO:0000313" key="4">
    <source>
        <dbReference type="Proteomes" id="UP000320762"/>
    </source>
</evidence>
<feature type="compositionally biased region" description="Low complexity" evidence="1">
    <location>
        <begin position="208"/>
        <end position="217"/>
    </location>
</feature>
<feature type="region of interest" description="Disordered" evidence="1">
    <location>
        <begin position="559"/>
        <end position="620"/>
    </location>
</feature>
<dbReference type="Proteomes" id="UP000320762">
    <property type="component" value="Unassembled WGS sequence"/>
</dbReference>
<dbReference type="InterPro" id="IPR013948">
    <property type="entry name" value="DNA_replication_reg_Sld3_C"/>
</dbReference>
<feature type="compositionally biased region" description="Low complexity" evidence="1">
    <location>
        <begin position="462"/>
        <end position="531"/>
    </location>
</feature>
<gene>
    <name evidence="3" type="ORF">BD626DRAFT_571758</name>
</gene>
<reference evidence="3 4" key="1">
    <citation type="journal article" date="2019" name="New Phytol.">
        <title>Comparative genomics reveals unique wood-decay strategies and fruiting body development in the Schizophyllaceae.</title>
        <authorList>
            <person name="Almasi E."/>
            <person name="Sahu N."/>
            <person name="Krizsan K."/>
            <person name="Balint B."/>
            <person name="Kovacs G.M."/>
            <person name="Kiss B."/>
            <person name="Cseklye J."/>
            <person name="Drula E."/>
            <person name="Henrissat B."/>
            <person name="Nagy I."/>
            <person name="Chovatia M."/>
            <person name="Adam C."/>
            <person name="LaButti K."/>
            <person name="Lipzen A."/>
            <person name="Riley R."/>
            <person name="Grigoriev I.V."/>
            <person name="Nagy L.G."/>
        </authorList>
    </citation>
    <scope>NUCLEOTIDE SEQUENCE [LARGE SCALE GENOMIC DNA]</scope>
    <source>
        <strain evidence="3 4">NL-1724</strain>
    </source>
</reference>
<feature type="region of interest" description="Disordered" evidence="1">
    <location>
        <begin position="151"/>
        <end position="234"/>
    </location>
</feature>
<dbReference type="EMBL" id="VDMD01000022">
    <property type="protein sequence ID" value="TRM60336.1"/>
    <property type="molecule type" value="Genomic_DNA"/>
</dbReference>
<organism evidence="3 4">
    <name type="scientific">Schizophyllum amplum</name>
    <dbReference type="NCBI Taxonomy" id="97359"/>
    <lineage>
        <taxon>Eukaryota</taxon>
        <taxon>Fungi</taxon>
        <taxon>Dikarya</taxon>
        <taxon>Basidiomycota</taxon>
        <taxon>Agaricomycotina</taxon>
        <taxon>Agaricomycetes</taxon>
        <taxon>Agaricomycetidae</taxon>
        <taxon>Agaricales</taxon>
        <taxon>Schizophyllaceae</taxon>
        <taxon>Schizophyllum</taxon>
    </lineage>
</organism>
<feature type="compositionally biased region" description="Basic and acidic residues" evidence="1">
    <location>
        <begin position="601"/>
        <end position="616"/>
    </location>
</feature>
<dbReference type="AlphaFoldDB" id="A0A550C6J0"/>
<feature type="compositionally biased region" description="Basic and acidic residues" evidence="1">
    <location>
        <begin position="346"/>
        <end position="373"/>
    </location>
</feature>
<dbReference type="STRING" id="97359.A0A550C6J0"/>
<evidence type="ECO:0000313" key="3">
    <source>
        <dbReference type="EMBL" id="TRM60336.1"/>
    </source>
</evidence>
<comment type="caution">
    <text evidence="3">The sequence shown here is derived from an EMBL/GenBank/DDBJ whole genome shotgun (WGS) entry which is preliminary data.</text>
</comment>
<feature type="domain" description="DNA replication regulator Sld3 C-terminal" evidence="2">
    <location>
        <begin position="212"/>
        <end position="373"/>
    </location>
</feature>
<dbReference type="Pfam" id="PF08639">
    <property type="entry name" value="Sld3_STD"/>
    <property type="match status" value="1"/>
</dbReference>